<evidence type="ECO:0000313" key="19">
    <source>
        <dbReference type="Proteomes" id="UP000284434"/>
    </source>
</evidence>
<evidence type="ECO:0000256" key="7">
    <source>
        <dbReference type="ARBA" id="ARBA00023125"/>
    </source>
</evidence>
<evidence type="ECO:0000259" key="10">
    <source>
        <dbReference type="Pfam" id="PF01316"/>
    </source>
</evidence>
<dbReference type="InterPro" id="IPR036390">
    <property type="entry name" value="WH_DNA-bd_sf"/>
</dbReference>
<comment type="pathway">
    <text evidence="2 9">Amino-acid biosynthesis; L-arginine biosynthesis [regulation].</text>
</comment>
<evidence type="ECO:0000256" key="9">
    <source>
        <dbReference type="HAMAP-Rule" id="MF_00173"/>
    </source>
</evidence>
<dbReference type="PANTHER" id="PTHR34471">
    <property type="entry name" value="ARGININE REPRESSOR"/>
    <property type="match status" value="1"/>
</dbReference>
<dbReference type="SUPFAM" id="SSF46785">
    <property type="entry name" value="Winged helix' DNA-binding domain"/>
    <property type="match status" value="1"/>
</dbReference>
<dbReference type="OMA" id="MHAVKTR"/>
<dbReference type="PRINTS" id="PR01467">
    <property type="entry name" value="ARGREPRESSOR"/>
</dbReference>
<dbReference type="InterPro" id="IPR036251">
    <property type="entry name" value="Arg_repress_C_sf"/>
</dbReference>
<comment type="function">
    <text evidence="9">Regulates arginine biosynthesis genes.</text>
</comment>
<feature type="domain" description="Arginine repressor C-terminal" evidence="11">
    <location>
        <begin position="83"/>
        <end position="148"/>
    </location>
</feature>
<comment type="subcellular location">
    <subcellularLocation>
        <location evidence="1 9">Cytoplasm</location>
    </subcellularLocation>
</comment>
<dbReference type="GO" id="GO:0003677">
    <property type="term" value="F:DNA binding"/>
    <property type="evidence" value="ECO:0007669"/>
    <property type="project" value="UniProtKB-KW"/>
</dbReference>
<dbReference type="GO" id="GO:1900079">
    <property type="term" value="P:regulation of arginine biosynthetic process"/>
    <property type="evidence" value="ECO:0007669"/>
    <property type="project" value="UniProtKB-UniRule"/>
</dbReference>
<evidence type="ECO:0000256" key="1">
    <source>
        <dbReference type="ARBA" id="ARBA00004496"/>
    </source>
</evidence>
<reference evidence="12" key="2">
    <citation type="submission" date="2022-01" db="EMBL/GenBank/DDBJ databases">
        <title>Collection of gut derived symbiotic bacterial strains cultured from healthy donors.</title>
        <authorList>
            <person name="Lin H."/>
            <person name="Kohout C."/>
            <person name="Waligurski E."/>
            <person name="Pamer E.G."/>
        </authorList>
    </citation>
    <scope>NUCLEOTIDE SEQUENCE</scope>
    <source>
        <strain evidence="12">DFI.1.149</strain>
    </source>
</reference>
<evidence type="ECO:0000256" key="3">
    <source>
        <dbReference type="ARBA" id="ARBA00008316"/>
    </source>
</evidence>
<keyword evidence="9" id="KW-0678">Repressor</keyword>
<dbReference type="InterPro" id="IPR020899">
    <property type="entry name" value="Arg_repress_C"/>
</dbReference>
<evidence type="ECO:0000313" key="17">
    <source>
        <dbReference type="Proteomes" id="UP000283426"/>
    </source>
</evidence>
<gene>
    <name evidence="9 16" type="primary">argR</name>
    <name evidence="15" type="ORF">DWW24_02535</name>
    <name evidence="14" type="ORF">DWW57_09655</name>
    <name evidence="16" type="ORF">DXA53_00700</name>
    <name evidence="12" type="ORF">L0P03_00765</name>
    <name evidence="13" type="ORF">PN645_03620</name>
</gene>
<reference evidence="13" key="3">
    <citation type="submission" date="2023-01" db="EMBL/GenBank/DDBJ databases">
        <title>Human gut microbiome strain richness.</title>
        <authorList>
            <person name="Chen-Liaw A."/>
        </authorList>
    </citation>
    <scope>NUCLEOTIDE SEQUENCE</scope>
    <source>
        <strain evidence="13">RTP21484st1_B7_RTP21484_190118</strain>
    </source>
</reference>
<keyword evidence="5 9" id="KW-0963">Cytoplasm</keyword>
<accession>A0A413IGV5</accession>
<dbReference type="GO" id="GO:0051259">
    <property type="term" value="P:protein complex oligomerization"/>
    <property type="evidence" value="ECO:0007669"/>
    <property type="project" value="InterPro"/>
</dbReference>
<comment type="similarity">
    <text evidence="3 9">Belongs to the ArgR family.</text>
</comment>
<proteinExistence type="inferred from homology"/>
<dbReference type="EMBL" id="JAKNDN010000001">
    <property type="protein sequence ID" value="MCG4958388.1"/>
    <property type="molecule type" value="Genomic_DNA"/>
</dbReference>
<dbReference type="InterPro" id="IPR001669">
    <property type="entry name" value="Arg_repress"/>
</dbReference>
<dbReference type="SUPFAM" id="SSF55252">
    <property type="entry name" value="C-terminal domain of arginine repressor"/>
    <property type="match status" value="1"/>
</dbReference>
<evidence type="ECO:0000313" key="12">
    <source>
        <dbReference type="EMBL" id="MCG4958388.1"/>
    </source>
</evidence>
<comment type="caution">
    <text evidence="16">The sequence shown here is derived from an EMBL/GenBank/DDBJ whole genome shotgun (WGS) entry which is preliminary data.</text>
</comment>
<name>A0A413IGV5_9BACT</name>
<keyword evidence="6 9" id="KW-0805">Transcription regulation</keyword>
<dbReference type="HAMAP" id="MF_00173">
    <property type="entry name" value="Arg_repressor"/>
    <property type="match status" value="1"/>
</dbReference>
<dbReference type="Pfam" id="PF02863">
    <property type="entry name" value="Arg_repressor_C"/>
    <property type="match status" value="1"/>
</dbReference>
<evidence type="ECO:0000313" key="15">
    <source>
        <dbReference type="EMBL" id="RGV30112.1"/>
    </source>
</evidence>
<dbReference type="GeneID" id="61275966"/>
<dbReference type="InterPro" id="IPR020900">
    <property type="entry name" value="Arg_repress_DNA-bd"/>
</dbReference>
<dbReference type="AlphaFoldDB" id="A0A413IGV5"/>
<evidence type="ECO:0000256" key="8">
    <source>
        <dbReference type="ARBA" id="ARBA00023163"/>
    </source>
</evidence>
<evidence type="ECO:0000313" key="14">
    <source>
        <dbReference type="EMBL" id="RGU56271.1"/>
    </source>
</evidence>
<dbReference type="Proteomes" id="UP001212263">
    <property type="component" value="Unassembled WGS sequence"/>
</dbReference>
<evidence type="ECO:0000256" key="5">
    <source>
        <dbReference type="ARBA" id="ARBA00022490"/>
    </source>
</evidence>
<dbReference type="Proteomes" id="UP000284243">
    <property type="component" value="Unassembled WGS sequence"/>
</dbReference>
<evidence type="ECO:0000313" key="16">
    <source>
        <dbReference type="EMBL" id="RGY09849.1"/>
    </source>
</evidence>
<keyword evidence="8 9" id="KW-0804">Transcription</keyword>
<dbReference type="Gene3D" id="3.30.1360.40">
    <property type="match status" value="1"/>
</dbReference>
<evidence type="ECO:0000313" key="18">
    <source>
        <dbReference type="Proteomes" id="UP000284243"/>
    </source>
</evidence>
<dbReference type="InterPro" id="IPR036388">
    <property type="entry name" value="WH-like_DNA-bd_sf"/>
</dbReference>
<dbReference type="Proteomes" id="UP000284434">
    <property type="component" value="Unassembled WGS sequence"/>
</dbReference>
<dbReference type="EMBL" id="QSCO01000001">
    <property type="protein sequence ID" value="RGY09849.1"/>
    <property type="molecule type" value="Genomic_DNA"/>
</dbReference>
<dbReference type="GO" id="GO:0005737">
    <property type="term" value="C:cytoplasm"/>
    <property type="evidence" value="ECO:0007669"/>
    <property type="project" value="UniProtKB-SubCell"/>
</dbReference>
<dbReference type="RefSeq" id="WP_013612914.1">
    <property type="nucleotide sequence ID" value="NZ_BAABYK010000001.1"/>
</dbReference>
<evidence type="ECO:0000256" key="4">
    <source>
        <dbReference type="ARBA" id="ARBA00021148"/>
    </source>
</evidence>
<keyword evidence="9" id="KW-0055">Arginine biosynthesis</keyword>
<organism evidence="16 19">
    <name type="scientific">Odoribacter splanchnicus</name>
    <dbReference type="NCBI Taxonomy" id="28118"/>
    <lineage>
        <taxon>Bacteria</taxon>
        <taxon>Pseudomonadati</taxon>
        <taxon>Bacteroidota</taxon>
        <taxon>Bacteroidia</taxon>
        <taxon>Bacteroidales</taxon>
        <taxon>Odoribacteraceae</taxon>
        <taxon>Odoribacter</taxon>
    </lineage>
</organism>
<dbReference type="GO" id="GO:0003700">
    <property type="term" value="F:DNA-binding transcription factor activity"/>
    <property type="evidence" value="ECO:0007669"/>
    <property type="project" value="UniProtKB-UniRule"/>
</dbReference>
<protein>
    <recommendedName>
        <fullName evidence="4 9">Arginine repressor</fullName>
    </recommendedName>
</protein>
<dbReference type="GO" id="GO:0034618">
    <property type="term" value="F:arginine binding"/>
    <property type="evidence" value="ECO:0007669"/>
    <property type="project" value="InterPro"/>
</dbReference>
<evidence type="ECO:0000256" key="6">
    <source>
        <dbReference type="ARBA" id="ARBA00023015"/>
    </source>
</evidence>
<dbReference type="EMBL" id="QRYC01000011">
    <property type="protein sequence ID" value="RGU56271.1"/>
    <property type="molecule type" value="Genomic_DNA"/>
</dbReference>
<reference evidence="17 18" key="1">
    <citation type="submission" date="2018-08" db="EMBL/GenBank/DDBJ databases">
        <title>A genome reference for cultivated species of the human gut microbiota.</title>
        <authorList>
            <person name="Zou Y."/>
            <person name="Xue W."/>
            <person name="Luo G."/>
        </authorList>
    </citation>
    <scope>NUCLEOTIDE SEQUENCE [LARGE SCALE GENOMIC DNA]</scope>
    <source>
        <strain evidence="15 17">AF14-6AC</strain>
        <strain evidence="14 18">AF16-14</strain>
        <strain evidence="16 19">OF03-11</strain>
    </source>
</reference>
<evidence type="ECO:0000259" key="11">
    <source>
        <dbReference type="Pfam" id="PF02863"/>
    </source>
</evidence>
<dbReference type="UniPathway" id="UPA00068"/>
<dbReference type="PANTHER" id="PTHR34471:SF1">
    <property type="entry name" value="ARGININE REPRESSOR"/>
    <property type="match status" value="1"/>
</dbReference>
<dbReference type="EMBL" id="JAQMRD010000003">
    <property type="protein sequence ID" value="MDB9222092.1"/>
    <property type="molecule type" value="Genomic_DNA"/>
</dbReference>
<dbReference type="Pfam" id="PF01316">
    <property type="entry name" value="Arg_repressor"/>
    <property type="match status" value="1"/>
</dbReference>
<evidence type="ECO:0000256" key="2">
    <source>
        <dbReference type="ARBA" id="ARBA00005040"/>
    </source>
</evidence>
<dbReference type="Proteomes" id="UP000283426">
    <property type="component" value="Unassembled WGS sequence"/>
</dbReference>
<dbReference type="NCBIfam" id="TIGR01529">
    <property type="entry name" value="argR_whole"/>
    <property type="match status" value="1"/>
</dbReference>
<keyword evidence="7 9" id="KW-0238">DNA-binding</keyword>
<keyword evidence="9" id="KW-0028">Amino-acid biosynthesis</keyword>
<dbReference type="Gene3D" id="1.10.10.10">
    <property type="entry name" value="Winged helix-like DNA-binding domain superfamily/Winged helix DNA-binding domain"/>
    <property type="match status" value="1"/>
</dbReference>
<evidence type="ECO:0000313" key="13">
    <source>
        <dbReference type="EMBL" id="MDB9222092.1"/>
    </source>
</evidence>
<feature type="domain" description="Arginine repressor DNA-binding" evidence="10">
    <location>
        <begin position="3"/>
        <end position="67"/>
    </location>
</feature>
<sequence>MRNKTKRLLTIRKLIESELISSQEELLFRLKEMNVEATQSTLSRDLKFMKVAKIPHKEKGYIYVIPESIQNEQREEKVSAIITDTILSIDFSGNMAVIKTLPGYANAVTVLIDSENYFEILGTIAGDDTIFIVMREGVSRSELIEALTSVHPAIHTLYK</sequence>
<dbReference type="EMBL" id="QRYW01000004">
    <property type="protein sequence ID" value="RGV30112.1"/>
    <property type="molecule type" value="Genomic_DNA"/>
</dbReference>
<dbReference type="GO" id="GO:0006526">
    <property type="term" value="P:L-arginine biosynthetic process"/>
    <property type="evidence" value="ECO:0007669"/>
    <property type="project" value="UniProtKB-UniPathway"/>
</dbReference>
<dbReference type="Proteomes" id="UP001199750">
    <property type="component" value="Unassembled WGS sequence"/>
</dbReference>